<proteinExistence type="predicted"/>
<dbReference type="EMBL" id="KI913953">
    <property type="protein sequence ID" value="ETW09072.1"/>
    <property type="molecule type" value="Genomic_DNA"/>
</dbReference>
<dbReference type="PROSITE" id="PS51186">
    <property type="entry name" value="GNAT"/>
    <property type="match status" value="1"/>
</dbReference>
<dbReference type="OrthoDB" id="64713at2759"/>
<dbReference type="VEuPathDB" id="FungiDB:H310_01532"/>
<dbReference type="InterPro" id="IPR000182">
    <property type="entry name" value="GNAT_dom"/>
</dbReference>
<evidence type="ECO:0000313" key="2">
    <source>
        <dbReference type="EMBL" id="ETW09072.1"/>
    </source>
</evidence>
<reference evidence="2" key="1">
    <citation type="submission" date="2013-12" db="EMBL/GenBank/DDBJ databases">
        <title>The Genome Sequence of Aphanomyces invadans NJM9701.</title>
        <authorList>
            <consortium name="The Broad Institute Genomics Platform"/>
            <person name="Russ C."/>
            <person name="Tyler B."/>
            <person name="van West P."/>
            <person name="Dieguez-Uribeondo J."/>
            <person name="Young S.K."/>
            <person name="Zeng Q."/>
            <person name="Gargeya S."/>
            <person name="Fitzgerald M."/>
            <person name="Abouelleil A."/>
            <person name="Alvarado L."/>
            <person name="Chapman S.B."/>
            <person name="Gainer-Dewar J."/>
            <person name="Goldberg J."/>
            <person name="Griggs A."/>
            <person name="Gujja S."/>
            <person name="Hansen M."/>
            <person name="Howarth C."/>
            <person name="Imamovic A."/>
            <person name="Ireland A."/>
            <person name="Larimer J."/>
            <person name="McCowan C."/>
            <person name="Murphy C."/>
            <person name="Pearson M."/>
            <person name="Poon T.W."/>
            <person name="Priest M."/>
            <person name="Roberts A."/>
            <person name="Saif S."/>
            <person name="Shea T."/>
            <person name="Sykes S."/>
            <person name="Wortman J."/>
            <person name="Nusbaum C."/>
            <person name="Birren B."/>
        </authorList>
    </citation>
    <scope>NUCLEOTIDE SEQUENCE [LARGE SCALE GENOMIC DNA]</scope>
    <source>
        <strain evidence="2">NJM9701</strain>
    </source>
</reference>
<dbReference type="InterPro" id="IPR016181">
    <property type="entry name" value="Acyl_CoA_acyltransferase"/>
</dbReference>
<accession>A0A024UT28</accession>
<dbReference type="Gene3D" id="3.40.630.30">
    <property type="match status" value="1"/>
</dbReference>
<protein>
    <recommendedName>
        <fullName evidence="1">N-acetyltransferase domain-containing protein</fullName>
    </recommendedName>
</protein>
<sequence>MATSIQEIFDPSHFLDLTSTLRRGDPIGTNQIGTRAHATASGDLPKEDTRFWVVQHGNCIVAVAMWTSLTGIYLSPTFSPSDAATLGRIVSEVAINQLPQASGPAASIHSFNEGYCKAQSPALTPQWKETLLVYVLKTLKSNPANGSLLQATDADSDLLKAWIVQFCDALHYPVEMAEPFHRRSMERKSLHVWHVDGSIVGFVGYHPPVVHDGETIFRIGPVYVTPQERRKGYSSAMTAALSQYLQDGCHIPSRVMLFADAMNPASNKAYQNVGFVQHSEVGVYTFVK</sequence>
<dbReference type="GeneID" id="20078582"/>
<organism evidence="2">
    <name type="scientific">Aphanomyces invadans</name>
    <dbReference type="NCBI Taxonomy" id="157072"/>
    <lineage>
        <taxon>Eukaryota</taxon>
        <taxon>Sar</taxon>
        <taxon>Stramenopiles</taxon>
        <taxon>Oomycota</taxon>
        <taxon>Saprolegniomycetes</taxon>
        <taxon>Saprolegniales</taxon>
        <taxon>Verrucalvaceae</taxon>
        <taxon>Aphanomyces</taxon>
    </lineage>
</organism>
<dbReference type="SUPFAM" id="SSF55729">
    <property type="entry name" value="Acyl-CoA N-acyltransferases (Nat)"/>
    <property type="match status" value="1"/>
</dbReference>
<dbReference type="Pfam" id="PF00583">
    <property type="entry name" value="Acetyltransf_1"/>
    <property type="match status" value="1"/>
</dbReference>
<gene>
    <name evidence="2" type="ORF">H310_01532</name>
</gene>
<dbReference type="CDD" id="cd04301">
    <property type="entry name" value="NAT_SF"/>
    <property type="match status" value="1"/>
</dbReference>
<name>A0A024UT28_9STRA</name>
<dbReference type="RefSeq" id="XP_008862877.1">
    <property type="nucleotide sequence ID" value="XM_008864655.1"/>
</dbReference>
<dbReference type="GO" id="GO:0016747">
    <property type="term" value="F:acyltransferase activity, transferring groups other than amino-acyl groups"/>
    <property type="evidence" value="ECO:0007669"/>
    <property type="project" value="InterPro"/>
</dbReference>
<dbReference type="AlphaFoldDB" id="A0A024UT28"/>
<feature type="domain" description="N-acetyltransferase" evidence="1">
    <location>
        <begin position="146"/>
        <end position="288"/>
    </location>
</feature>
<evidence type="ECO:0000259" key="1">
    <source>
        <dbReference type="PROSITE" id="PS51186"/>
    </source>
</evidence>